<protein>
    <submittedName>
        <fullName evidence="2">Uncharacterized protein</fullName>
    </submittedName>
</protein>
<evidence type="ECO:0000256" key="1">
    <source>
        <dbReference type="SAM" id="SignalP"/>
    </source>
</evidence>
<dbReference type="EMBL" id="QYBB01000001">
    <property type="protein sequence ID" value="RYC33886.1"/>
    <property type="molecule type" value="Genomic_DNA"/>
</dbReference>
<evidence type="ECO:0000313" key="2">
    <source>
        <dbReference type="EMBL" id="RYC33886.1"/>
    </source>
</evidence>
<evidence type="ECO:0000313" key="3">
    <source>
        <dbReference type="Proteomes" id="UP000290759"/>
    </source>
</evidence>
<keyword evidence="1" id="KW-0732">Signal</keyword>
<dbReference type="Proteomes" id="UP000290759">
    <property type="component" value="Unassembled WGS sequence"/>
</dbReference>
<reference evidence="2 3" key="2">
    <citation type="submission" date="2019-02" db="EMBL/GenBank/DDBJ databases">
        <title>'Lichenibacterium ramalinii' gen. nov. sp. nov., 'Lichenibacterium minor' gen. nov. sp. nov.</title>
        <authorList>
            <person name="Pankratov T."/>
        </authorList>
    </citation>
    <scope>NUCLEOTIDE SEQUENCE [LARGE SCALE GENOMIC DNA]</scope>
    <source>
        <strain evidence="2 3">RmlP026</strain>
    </source>
</reference>
<accession>A0A4Q2UFJ5</accession>
<feature type="signal peptide" evidence="1">
    <location>
        <begin position="1"/>
        <end position="22"/>
    </location>
</feature>
<dbReference type="OrthoDB" id="8449859at2"/>
<proteinExistence type="predicted"/>
<sequence>MKNILVGTVLILISAGSVPTFAQDGREAQMIGFHDLCDHGDKKACVKFGMMLQQNADRQADWRRAHPDWFFFER</sequence>
<keyword evidence="3" id="KW-1185">Reference proteome</keyword>
<reference evidence="2 3" key="1">
    <citation type="submission" date="2018-12" db="EMBL/GenBank/DDBJ databases">
        <authorList>
            <person name="Grouzdev D.S."/>
            <person name="Krutkina M.S."/>
        </authorList>
    </citation>
    <scope>NUCLEOTIDE SEQUENCE [LARGE SCALE GENOMIC DNA]</scope>
    <source>
        <strain evidence="2 3">RmlP026</strain>
    </source>
</reference>
<organism evidence="2 3">
    <name type="scientific">Lichenibacterium minor</name>
    <dbReference type="NCBI Taxonomy" id="2316528"/>
    <lineage>
        <taxon>Bacteria</taxon>
        <taxon>Pseudomonadati</taxon>
        <taxon>Pseudomonadota</taxon>
        <taxon>Alphaproteobacteria</taxon>
        <taxon>Hyphomicrobiales</taxon>
        <taxon>Lichenihabitantaceae</taxon>
        <taxon>Lichenibacterium</taxon>
    </lineage>
</organism>
<comment type="caution">
    <text evidence="2">The sequence shown here is derived from an EMBL/GenBank/DDBJ whole genome shotgun (WGS) entry which is preliminary data.</text>
</comment>
<name>A0A4Q2UFJ5_9HYPH</name>
<dbReference type="AlphaFoldDB" id="A0A4Q2UFJ5"/>
<feature type="chain" id="PRO_5020450135" evidence="1">
    <location>
        <begin position="23"/>
        <end position="74"/>
    </location>
</feature>
<gene>
    <name evidence="2" type="ORF">D3273_01130</name>
</gene>
<dbReference type="RefSeq" id="WP_129222745.1">
    <property type="nucleotide sequence ID" value="NZ_QYBB01000001.1"/>
</dbReference>